<dbReference type="InterPro" id="IPR011992">
    <property type="entry name" value="EF-hand-dom_pair"/>
</dbReference>
<dbReference type="AlphaFoldDB" id="A0A074TDP3"/>
<dbReference type="SUPFAM" id="SSF47473">
    <property type="entry name" value="EF-hand"/>
    <property type="match status" value="1"/>
</dbReference>
<evidence type="ECO:0000256" key="3">
    <source>
        <dbReference type="SAM" id="MobiDB-lite"/>
    </source>
</evidence>
<evidence type="ECO:0000256" key="4">
    <source>
        <dbReference type="SAM" id="SignalP"/>
    </source>
</evidence>
<dbReference type="Pfam" id="PF13202">
    <property type="entry name" value="EF-hand_5"/>
    <property type="match status" value="4"/>
</dbReference>
<keyword evidence="6" id="KW-0808">Transferase</keyword>
<dbReference type="PANTHER" id="PTHR10827:SF98">
    <property type="entry name" value="45 KDA CALCIUM-BINDING PROTEIN"/>
    <property type="match status" value="1"/>
</dbReference>
<dbReference type="PANTHER" id="PTHR10827">
    <property type="entry name" value="RETICULOCALBIN"/>
    <property type="match status" value="1"/>
</dbReference>
<organism evidence="6 7">
    <name type="scientific">Thioclava dalianensis</name>
    <dbReference type="NCBI Taxonomy" id="1185766"/>
    <lineage>
        <taxon>Bacteria</taxon>
        <taxon>Pseudomonadati</taxon>
        <taxon>Pseudomonadota</taxon>
        <taxon>Alphaproteobacteria</taxon>
        <taxon>Rhodobacterales</taxon>
        <taxon>Paracoccaceae</taxon>
        <taxon>Thioclava</taxon>
    </lineage>
</organism>
<dbReference type="GO" id="GO:0005509">
    <property type="term" value="F:calcium ion binding"/>
    <property type="evidence" value="ECO:0007669"/>
    <property type="project" value="InterPro"/>
</dbReference>
<dbReference type="EMBL" id="JHEH01000010">
    <property type="protein sequence ID" value="KEP69804.1"/>
    <property type="molecule type" value="Genomic_DNA"/>
</dbReference>
<feature type="signal peptide" evidence="4">
    <location>
        <begin position="1"/>
        <end position="27"/>
    </location>
</feature>
<evidence type="ECO:0000256" key="1">
    <source>
        <dbReference type="ARBA" id="ARBA00022723"/>
    </source>
</evidence>
<evidence type="ECO:0000256" key="2">
    <source>
        <dbReference type="ARBA" id="ARBA00022737"/>
    </source>
</evidence>
<keyword evidence="1" id="KW-0479">Metal-binding</keyword>
<dbReference type="PROSITE" id="PS50222">
    <property type="entry name" value="EF_HAND_2"/>
    <property type="match status" value="1"/>
</dbReference>
<keyword evidence="7" id="KW-1185">Reference proteome</keyword>
<proteinExistence type="predicted"/>
<dbReference type="RefSeq" id="WP_051693472.1">
    <property type="nucleotide sequence ID" value="NZ_FOVB01000001.1"/>
</dbReference>
<evidence type="ECO:0000259" key="5">
    <source>
        <dbReference type="PROSITE" id="PS50222"/>
    </source>
</evidence>
<dbReference type="Gene3D" id="1.10.238.10">
    <property type="entry name" value="EF-hand"/>
    <property type="match status" value="2"/>
</dbReference>
<dbReference type="InterPro" id="IPR018247">
    <property type="entry name" value="EF_Hand_1_Ca_BS"/>
</dbReference>
<feature type="region of interest" description="Disordered" evidence="3">
    <location>
        <begin position="31"/>
        <end position="59"/>
    </location>
</feature>
<dbReference type="STRING" id="1185766.SAMN05216224_101657"/>
<reference evidence="6 7" key="1">
    <citation type="submission" date="2014-03" db="EMBL/GenBank/DDBJ databases">
        <title>The draft genome sequence of Thioclava dalianensis DLFJ1-1.</title>
        <authorList>
            <person name="Lai Q."/>
            <person name="Shao Z."/>
        </authorList>
    </citation>
    <scope>NUCLEOTIDE SEQUENCE [LARGE SCALE GENOMIC DNA]</scope>
    <source>
        <strain evidence="6 7">DLFJ1-1</strain>
    </source>
</reference>
<evidence type="ECO:0000313" key="7">
    <source>
        <dbReference type="Proteomes" id="UP000027725"/>
    </source>
</evidence>
<dbReference type="Proteomes" id="UP000027725">
    <property type="component" value="Unassembled WGS sequence"/>
</dbReference>
<feature type="compositionally biased region" description="Basic residues" evidence="3">
    <location>
        <begin position="174"/>
        <end position="195"/>
    </location>
</feature>
<dbReference type="InterPro" id="IPR002048">
    <property type="entry name" value="EF_hand_dom"/>
</dbReference>
<dbReference type="PROSITE" id="PS00018">
    <property type="entry name" value="EF_HAND_1"/>
    <property type="match status" value="2"/>
</dbReference>
<feature type="region of interest" description="Disordered" evidence="3">
    <location>
        <begin position="174"/>
        <end position="221"/>
    </location>
</feature>
<comment type="caution">
    <text evidence="6">The sequence shown here is derived from an EMBL/GenBank/DDBJ whole genome shotgun (WGS) entry which is preliminary data.</text>
</comment>
<keyword evidence="2" id="KW-0677">Repeat</keyword>
<sequence length="221" mass="23607">MTFMNRQTIAAVLLASSSLVLSVPAFAQDSATGDAQSQTSTPSPAPGMPGGKLFGFDRTGLDTNGDGKISLAEIQAKRAAEAKSLDANGDGKISEQELMDFEMAKAKTRIEARVKARFAARDLNGDGELSAAELMVHPLPTRVFERMDRDGDGALSPEEIKAARKMMHERMGKYGHHHGKMDRKHHGKMEHHGKMGGKMGGQMDGQDGGMATPPAPPAPQN</sequence>
<feature type="chain" id="PRO_5001700891" evidence="4">
    <location>
        <begin position="28"/>
        <end position="221"/>
    </location>
</feature>
<keyword evidence="4" id="KW-0732">Signal</keyword>
<evidence type="ECO:0000313" key="6">
    <source>
        <dbReference type="EMBL" id="KEP69804.1"/>
    </source>
</evidence>
<dbReference type="eggNOG" id="COG5126">
    <property type="taxonomic scope" value="Bacteria"/>
</dbReference>
<protein>
    <submittedName>
        <fullName evidence="6">Histidine kinase</fullName>
    </submittedName>
</protein>
<feature type="compositionally biased region" description="Polar residues" evidence="3">
    <location>
        <begin position="31"/>
        <end position="42"/>
    </location>
</feature>
<feature type="domain" description="EF-hand" evidence="5">
    <location>
        <begin position="142"/>
        <end position="170"/>
    </location>
</feature>
<gene>
    <name evidence="6" type="ORF">DL1_01895</name>
</gene>
<keyword evidence="6" id="KW-0418">Kinase</keyword>
<dbReference type="GO" id="GO:0016301">
    <property type="term" value="F:kinase activity"/>
    <property type="evidence" value="ECO:0007669"/>
    <property type="project" value="UniProtKB-KW"/>
</dbReference>
<feature type="compositionally biased region" description="Gly residues" evidence="3">
    <location>
        <begin position="196"/>
        <end position="208"/>
    </location>
</feature>
<name>A0A074TDP3_9RHOB</name>
<dbReference type="SMART" id="SM00054">
    <property type="entry name" value="EFh"/>
    <property type="match status" value="2"/>
</dbReference>
<accession>A0A074TDP3</accession>